<accession>A0ABX1D3M5</accession>
<evidence type="ECO:0000313" key="2">
    <source>
        <dbReference type="Proteomes" id="UP000703674"/>
    </source>
</evidence>
<organism evidence="1 2">
    <name type="scientific">Salinimicrobium oceani</name>
    <dbReference type="NCBI Taxonomy" id="2722702"/>
    <lineage>
        <taxon>Bacteria</taxon>
        <taxon>Pseudomonadati</taxon>
        <taxon>Bacteroidota</taxon>
        <taxon>Flavobacteriia</taxon>
        <taxon>Flavobacteriales</taxon>
        <taxon>Flavobacteriaceae</taxon>
        <taxon>Salinimicrobium</taxon>
    </lineage>
</organism>
<reference evidence="1 2" key="1">
    <citation type="submission" date="2020-03" db="EMBL/GenBank/DDBJ databases">
        <title>Salinimicrobium sp. nov, isolated from SCS.</title>
        <authorList>
            <person name="Cao W.R."/>
        </authorList>
    </citation>
    <scope>NUCLEOTIDE SEQUENCE [LARGE SCALE GENOMIC DNA]</scope>
    <source>
        <strain evidence="2">J15B91</strain>
    </source>
</reference>
<keyword evidence="2" id="KW-1185">Reference proteome</keyword>
<evidence type="ECO:0000313" key="1">
    <source>
        <dbReference type="EMBL" id="NJW53536.1"/>
    </source>
</evidence>
<gene>
    <name evidence="1" type="ORF">HC175_11450</name>
</gene>
<dbReference type="RefSeq" id="WP_168138643.1">
    <property type="nucleotide sequence ID" value="NZ_JAAVJR010000006.1"/>
</dbReference>
<dbReference type="Proteomes" id="UP000703674">
    <property type="component" value="Unassembled WGS sequence"/>
</dbReference>
<sequence length="99" mass="11582">MSSRRCTCGAGQKIYCKNCSKIQMAILLKNGNDHLKYQNNRGRLCNPVWYSLLKFNPLGERQIIEGMMRRFYNTPLLSSANIIEFYNNSTNEKIYSHRL</sequence>
<name>A0ABX1D3M5_9FLAO</name>
<proteinExistence type="predicted"/>
<comment type="caution">
    <text evidence="1">The sequence shown here is derived from an EMBL/GenBank/DDBJ whole genome shotgun (WGS) entry which is preliminary data.</text>
</comment>
<dbReference type="EMBL" id="JAAVJR010000006">
    <property type="protein sequence ID" value="NJW53536.1"/>
    <property type="molecule type" value="Genomic_DNA"/>
</dbReference>
<protein>
    <submittedName>
        <fullName evidence="1">Uncharacterized protein</fullName>
    </submittedName>
</protein>